<evidence type="ECO:0008006" key="5">
    <source>
        <dbReference type="Google" id="ProtNLM"/>
    </source>
</evidence>
<gene>
    <name evidence="3" type="ORF">GCM10022200_28200</name>
</gene>
<dbReference type="RefSeq" id="WP_344739651.1">
    <property type="nucleotide sequence ID" value="NZ_BAAAYU010000005.1"/>
</dbReference>
<name>A0ABP7AX04_9MICO</name>
<accession>A0ABP7AX04</accession>
<evidence type="ECO:0000313" key="3">
    <source>
        <dbReference type="EMBL" id="GAA3642701.1"/>
    </source>
</evidence>
<reference evidence="4" key="1">
    <citation type="journal article" date="2019" name="Int. J. Syst. Evol. Microbiol.">
        <title>The Global Catalogue of Microorganisms (GCM) 10K type strain sequencing project: providing services to taxonomists for standard genome sequencing and annotation.</title>
        <authorList>
            <consortium name="The Broad Institute Genomics Platform"/>
            <consortium name="The Broad Institute Genome Sequencing Center for Infectious Disease"/>
            <person name="Wu L."/>
            <person name="Ma J."/>
        </authorList>
    </citation>
    <scope>NUCLEOTIDE SEQUENCE [LARGE SCALE GENOMIC DNA]</scope>
    <source>
        <strain evidence="4">JCM 16544</strain>
    </source>
</reference>
<keyword evidence="2" id="KW-0472">Membrane</keyword>
<comment type="caution">
    <text evidence="3">The sequence shown here is derived from an EMBL/GenBank/DDBJ whole genome shotgun (WGS) entry which is preliminary data.</text>
</comment>
<feature type="region of interest" description="Disordered" evidence="1">
    <location>
        <begin position="67"/>
        <end position="88"/>
    </location>
</feature>
<evidence type="ECO:0000256" key="1">
    <source>
        <dbReference type="SAM" id="MobiDB-lite"/>
    </source>
</evidence>
<feature type="transmembrane region" description="Helical" evidence="2">
    <location>
        <begin position="7"/>
        <end position="27"/>
    </location>
</feature>
<evidence type="ECO:0000313" key="4">
    <source>
        <dbReference type="Proteomes" id="UP001501697"/>
    </source>
</evidence>
<dbReference type="Proteomes" id="UP001501697">
    <property type="component" value="Unassembled WGS sequence"/>
</dbReference>
<dbReference type="EMBL" id="BAAAYU010000005">
    <property type="protein sequence ID" value="GAA3642701.1"/>
    <property type="molecule type" value="Genomic_DNA"/>
</dbReference>
<feature type="transmembrane region" description="Helical" evidence="2">
    <location>
        <begin position="33"/>
        <end position="53"/>
    </location>
</feature>
<proteinExistence type="predicted"/>
<sequence length="88" mass="9950">MRARSVFVYSVLRLLAFLVPFGLLMLLPIGREFYWLSALFAAMIGLSISLLFLRTPLDEVSAGLAERREARRREASDEQVEDAATDET</sequence>
<keyword evidence="4" id="KW-1185">Reference proteome</keyword>
<organism evidence="3 4">
    <name type="scientific">Microbacterium awajiense</name>
    <dbReference type="NCBI Taxonomy" id="415214"/>
    <lineage>
        <taxon>Bacteria</taxon>
        <taxon>Bacillati</taxon>
        <taxon>Actinomycetota</taxon>
        <taxon>Actinomycetes</taxon>
        <taxon>Micrococcales</taxon>
        <taxon>Microbacteriaceae</taxon>
        <taxon>Microbacterium</taxon>
    </lineage>
</organism>
<protein>
    <recommendedName>
        <fullName evidence="5">Mechanosensitive ion channel protein MscS</fullName>
    </recommendedName>
</protein>
<evidence type="ECO:0000256" key="2">
    <source>
        <dbReference type="SAM" id="Phobius"/>
    </source>
</evidence>
<keyword evidence="2" id="KW-0812">Transmembrane</keyword>
<keyword evidence="2" id="KW-1133">Transmembrane helix</keyword>
<feature type="compositionally biased region" description="Basic and acidic residues" evidence="1">
    <location>
        <begin position="67"/>
        <end position="76"/>
    </location>
</feature>
<feature type="compositionally biased region" description="Acidic residues" evidence="1">
    <location>
        <begin position="77"/>
        <end position="88"/>
    </location>
</feature>